<evidence type="ECO:0000259" key="3">
    <source>
        <dbReference type="Pfam" id="PF23559"/>
    </source>
</evidence>
<protein>
    <recommendedName>
        <fullName evidence="3">Disease resistance protein winged helix domain-containing protein</fullName>
    </recommendedName>
</protein>
<feature type="compositionally biased region" description="Polar residues" evidence="2">
    <location>
        <begin position="29"/>
        <end position="38"/>
    </location>
</feature>
<dbReference type="PANTHER" id="PTHR23155:SF1076">
    <property type="entry name" value="LEUCINE-RICH REPEAT (LRR) FAMILY PROTEIN-RELATED"/>
    <property type="match status" value="1"/>
</dbReference>
<dbReference type="InterPro" id="IPR036388">
    <property type="entry name" value="WH-like_DNA-bd_sf"/>
</dbReference>
<reference evidence="4" key="1">
    <citation type="submission" date="2019-11" db="EMBL/GenBank/DDBJ databases">
        <authorList>
            <person name="Liu Y."/>
            <person name="Hou J."/>
            <person name="Li T.-Q."/>
            <person name="Guan C.-H."/>
            <person name="Wu X."/>
            <person name="Wu H.-Z."/>
            <person name="Ling F."/>
            <person name="Zhang R."/>
            <person name="Shi X.-G."/>
            <person name="Ren J.-P."/>
            <person name="Chen E.-F."/>
            <person name="Sun J.-M."/>
        </authorList>
    </citation>
    <scope>NUCLEOTIDE SEQUENCE</scope>
    <source>
        <strain evidence="4">Adult_tree_wgs_1</strain>
        <tissue evidence="4">Leaves</tissue>
    </source>
</reference>
<keyword evidence="1" id="KW-0547">Nucleotide-binding</keyword>
<dbReference type="Gene3D" id="1.10.10.10">
    <property type="entry name" value="Winged helix-like DNA-binding domain superfamily/Winged helix DNA-binding domain"/>
    <property type="match status" value="1"/>
</dbReference>
<evidence type="ECO:0000256" key="1">
    <source>
        <dbReference type="ARBA" id="ARBA00022741"/>
    </source>
</evidence>
<proteinExistence type="predicted"/>
<feature type="compositionally biased region" description="Polar residues" evidence="2">
    <location>
        <begin position="1"/>
        <end position="17"/>
    </location>
</feature>
<feature type="compositionally biased region" description="Basic and acidic residues" evidence="2">
    <location>
        <begin position="380"/>
        <end position="391"/>
    </location>
</feature>
<dbReference type="PANTHER" id="PTHR23155">
    <property type="entry name" value="DISEASE RESISTANCE PROTEIN RP"/>
    <property type="match status" value="1"/>
</dbReference>
<feature type="region of interest" description="Disordered" evidence="2">
    <location>
        <begin position="353"/>
        <end position="403"/>
    </location>
</feature>
<organism evidence="4 5">
    <name type="scientific">Rhododendron simsii</name>
    <name type="common">Sims's rhododendron</name>
    <dbReference type="NCBI Taxonomy" id="118357"/>
    <lineage>
        <taxon>Eukaryota</taxon>
        <taxon>Viridiplantae</taxon>
        <taxon>Streptophyta</taxon>
        <taxon>Embryophyta</taxon>
        <taxon>Tracheophyta</taxon>
        <taxon>Spermatophyta</taxon>
        <taxon>Magnoliopsida</taxon>
        <taxon>eudicotyledons</taxon>
        <taxon>Gunneridae</taxon>
        <taxon>Pentapetalae</taxon>
        <taxon>asterids</taxon>
        <taxon>Ericales</taxon>
        <taxon>Ericaceae</taxon>
        <taxon>Ericoideae</taxon>
        <taxon>Rhodoreae</taxon>
        <taxon>Rhododendron</taxon>
    </lineage>
</organism>
<comment type="caution">
    <text evidence="4">The sequence shown here is derived from an EMBL/GenBank/DDBJ whole genome shotgun (WGS) entry which is preliminary data.</text>
</comment>
<dbReference type="AlphaFoldDB" id="A0A834LW76"/>
<feature type="compositionally biased region" description="Basic and acidic residues" evidence="2">
    <location>
        <begin position="359"/>
        <end position="370"/>
    </location>
</feature>
<dbReference type="Pfam" id="PF23559">
    <property type="entry name" value="WHD_DRP"/>
    <property type="match status" value="1"/>
</dbReference>
<dbReference type="Proteomes" id="UP000626092">
    <property type="component" value="Unassembled WGS sequence"/>
</dbReference>
<dbReference type="OrthoDB" id="1670308at2759"/>
<dbReference type="InterPro" id="IPR058922">
    <property type="entry name" value="WHD_DRP"/>
</dbReference>
<dbReference type="GO" id="GO:0098542">
    <property type="term" value="P:defense response to other organism"/>
    <property type="evidence" value="ECO:0007669"/>
    <property type="project" value="TreeGrafter"/>
</dbReference>
<evidence type="ECO:0000313" key="4">
    <source>
        <dbReference type="EMBL" id="KAF7150449.1"/>
    </source>
</evidence>
<feature type="domain" description="Disease resistance protein winged helix" evidence="3">
    <location>
        <begin position="244"/>
        <end position="317"/>
    </location>
</feature>
<keyword evidence="5" id="KW-1185">Reference proteome</keyword>
<feature type="region of interest" description="Disordered" evidence="2">
    <location>
        <begin position="1"/>
        <end position="112"/>
    </location>
</feature>
<name>A0A834LW76_RHOSS</name>
<evidence type="ECO:0000313" key="5">
    <source>
        <dbReference type="Proteomes" id="UP000626092"/>
    </source>
</evidence>
<dbReference type="InterPro" id="IPR044974">
    <property type="entry name" value="Disease_R_plants"/>
</dbReference>
<gene>
    <name evidence="4" type="ORF">RHSIM_Rhsim02G0118500</name>
</gene>
<dbReference type="EMBL" id="WJXA01000002">
    <property type="protein sequence ID" value="KAF7150449.1"/>
    <property type="molecule type" value="Genomic_DNA"/>
</dbReference>
<sequence>MSTKTSSLPSHNLSTSGAHEIVPAKDTDPPSSSISTNPVQPPPTNNDDENSKPVTATNQPESEEKSSKATSLCFPFKFKHQNPKPKSVNNGSSNENGPNDGNADGGGGHSVPKQLSRLVEADLKFIEKASERITACQDDINTVKEMFNKLNPDTGSEKDYRDLKKIVKKLKHKISSQHKDEHESHLWADGGAKANGTSADLAFDQKLNLTKNAAFELTLVFKEFEASYHELSMELKLCLLSFSIFPENAGIKKRVMIYWWMGEEFVPPLKASNDNATVEQFANDYFKKLVAKGFVAPVHGKHRHGEYICKMDPFVRSMVIKLARRANFFNFDDVGNIKEDDYSSLWACLTGKGTPNRGSGEDSKSRDISGKRLPRALTKGNRDDGKNKDGGEPATPTAEKSKFQNFLPRSLTLNRVPEAPAELVPATSAILVVESSKMESVEFTSCSTASDG</sequence>
<evidence type="ECO:0000256" key="2">
    <source>
        <dbReference type="SAM" id="MobiDB-lite"/>
    </source>
</evidence>
<accession>A0A834LW76</accession>